<accession>A0A848KH37</accession>
<reference evidence="2 3" key="2">
    <citation type="submission" date="2020-06" db="EMBL/GenBank/DDBJ databases">
        <title>Antribacter stalactiti gen. nov., sp. nov., a new member of the family Nacardiaceae isolated from a cave.</title>
        <authorList>
            <person name="Kim I.S."/>
        </authorList>
    </citation>
    <scope>NUCLEOTIDE SEQUENCE [LARGE SCALE GENOMIC DNA]</scope>
    <source>
        <strain evidence="2 3">YC2-7</strain>
    </source>
</reference>
<dbReference type="Proteomes" id="UP000535543">
    <property type="component" value="Unassembled WGS sequence"/>
</dbReference>
<comment type="caution">
    <text evidence="2">The sequence shown here is derived from an EMBL/GenBank/DDBJ whole genome shotgun (WGS) entry which is preliminary data.</text>
</comment>
<reference evidence="2 3" key="1">
    <citation type="submission" date="2019-05" db="EMBL/GenBank/DDBJ databases">
        <authorList>
            <person name="Lee S.D."/>
        </authorList>
    </citation>
    <scope>NUCLEOTIDE SEQUENCE [LARGE SCALE GENOMIC DNA]</scope>
    <source>
        <strain evidence="2 3">YC2-7</strain>
    </source>
</reference>
<evidence type="ECO:0000313" key="2">
    <source>
        <dbReference type="EMBL" id="NMN97481.1"/>
    </source>
</evidence>
<name>A0A848KH37_9NOCA</name>
<feature type="signal peptide" evidence="1">
    <location>
        <begin position="1"/>
        <end position="27"/>
    </location>
</feature>
<evidence type="ECO:0000256" key="1">
    <source>
        <dbReference type="SAM" id="SignalP"/>
    </source>
</evidence>
<proteinExistence type="predicted"/>
<keyword evidence="3" id="KW-1185">Reference proteome</keyword>
<gene>
    <name evidence="2" type="ORF">FGL95_20810</name>
</gene>
<organism evidence="2 3">
    <name type="scientific">Antrihabitans stalactiti</name>
    <dbReference type="NCBI Taxonomy" id="2584121"/>
    <lineage>
        <taxon>Bacteria</taxon>
        <taxon>Bacillati</taxon>
        <taxon>Actinomycetota</taxon>
        <taxon>Actinomycetes</taxon>
        <taxon>Mycobacteriales</taxon>
        <taxon>Nocardiaceae</taxon>
        <taxon>Antrihabitans</taxon>
    </lineage>
</organism>
<evidence type="ECO:0000313" key="3">
    <source>
        <dbReference type="Proteomes" id="UP000535543"/>
    </source>
</evidence>
<dbReference type="EMBL" id="VCQU01000007">
    <property type="protein sequence ID" value="NMN97481.1"/>
    <property type="molecule type" value="Genomic_DNA"/>
</dbReference>
<dbReference type="RefSeq" id="WP_169590383.1">
    <property type="nucleotide sequence ID" value="NZ_VCQU01000007.1"/>
</dbReference>
<protein>
    <submittedName>
        <fullName evidence="2">Uncharacterized protein</fullName>
    </submittedName>
</protein>
<keyword evidence="1" id="KW-0732">Signal</keyword>
<feature type="chain" id="PRO_5032824622" evidence="1">
    <location>
        <begin position="28"/>
        <end position="76"/>
    </location>
</feature>
<sequence length="76" mass="7784">MSKMTTILGGAALTAGLLIGGASVAAATPSFHTSTYGGTYATKDACVSAGNNGDATRFSRWTCKPQTNGTWALYFD</sequence>
<dbReference type="AlphaFoldDB" id="A0A848KH37"/>